<accession>A0A1G9CGS5</accession>
<protein>
    <submittedName>
        <fullName evidence="1">Uncharacterized protein</fullName>
    </submittedName>
</protein>
<name>A0A1G9CGS5_9ACTN</name>
<evidence type="ECO:0000313" key="1">
    <source>
        <dbReference type="EMBL" id="SDK50850.1"/>
    </source>
</evidence>
<dbReference type="Proteomes" id="UP000198662">
    <property type="component" value="Unassembled WGS sequence"/>
</dbReference>
<gene>
    <name evidence="1" type="ORF">SAMN05216298_0327</name>
</gene>
<sequence>MPSHAELEALIGLPVPYPGSEDCLVCAGTGWLEWAIIAPVEESDLPVPGPAERVTLNSDPDDVVPCGACQESSPDMEWALPNPLAHMPSR</sequence>
<keyword evidence="2" id="KW-1185">Reference proteome</keyword>
<dbReference type="EMBL" id="FNGF01000001">
    <property type="protein sequence ID" value="SDK50850.1"/>
    <property type="molecule type" value="Genomic_DNA"/>
</dbReference>
<organism evidence="1 2">
    <name type="scientific">Glycomyces sambucus</name>
    <dbReference type="NCBI Taxonomy" id="380244"/>
    <lineage>
        <taxon>Bacteria</taxon>
        <taxon>Bacillati</taxon>
        <taxon>Actinomycetota</taxon>
        <taxon>Actinomycetes</taxon>
        <taxon>Glycomycetales</taxon>
        <taxon>Glycomycetaceae</taxon>
        <taxon>Glycomyces</taxon>
    </lineage>
</organism>
<dbReference type="AlphaFoldDB" id="A0A1G9CGS5"/>
<proteinExistence type="predicted"/>
<evidence type="ECO:0000313" key="2">
    <source>
        <dbReference type="Proteomes" id="UP000198662"/>
    </source>
</evidence>
<reference evidence="2" key="1">
    <citation type="submission" date="2016-10" db="EMBL/GenBank/DDBJ databases">
        <authorList>
            <person name="Varghese N."/>
            <person name="Submissions S."/>
        </authorList>
    </citation>
    <scope>NUCLEOTIDE SEQUENCE [LARGE SCALE GENOMIC DNA]</scope>
    <source>
        <strain evidence="2">CGMCC 4.3147</strain>
    </source>
</reference>